<reference evidence="2 3" key="1">
    <citation type="journal article" date="2015" name="Genome Announc.">
        <title>Draft Genome of the Euendolithic (true boring) Cyanobacterium Mastigocoleus testarum strain BC008.</title>
        <authorList>
            <person name="Guida B.S."/>
            <person name="Garcia-Pichel F."/>
        </authorList>
    </citation>
    <scope>NUCLEOTIDE SEQUENCE [LARGE SCALE GENOMIC DNA]</scope>
    <source>
        <strain evidence="2 3">BC008</strain>
    </source>
</reference>
<dbReference type="OrthoDB" id="570991at2"/>
<name>A0A0V7ZPL9_9CYAN</name>
<organism evidence="2 3">
    <name type="scientific">Mastigocoleus testarum BC008</name>
    <dbReference type="NCBI Taxonomy" id="371196"/>
    <lineage>
        <taxon>Bacteria</taxon>
        <taxon>Bacillati</taxon>
        <taxon>Cyanobacteriota</taxon>
        <taxon>Cyanophyceae</taxon>
        <taxon>Nostocales</taxon>
        <taxon>Hapalosiphonaceae</taxon>
        <taxon>Mastigocoleus</taxon>
    </lineage>
</organism>
<dbReference type="AlphaFoldDB" id="A0A0V7ZPL9"/>
<keyword evidence="3" id="KW-1185">Reference proteome</keyword>
<accession>A0A0V7ZPL9</accession>
<comment type="caution">
    <text evidence="2">The sequence shown here is derived from an EMBL/GenBank/DDBJ whole genome shotgun (WGS) entry which is preliminary data.</text>
</comment>
<protein>
    <submittedName>
        <fullName evidence="2">Uncharacterized protein</fullName>
    </submittedName>
</protein>
<dbReference type="Proteomes" id="UP000053372">
    <property type="component" value="Unassembled WGS sequence"/>
</dbReference>
<evidence type="ECO:0000313" key="3">
    <source>
        <dbReference type="Proteomes" id="UP000053372"/>
    </source>
</evidence>
<dbReference type="EMBL" id="LMTZ01000095">
    <property type="protein sequence ID" value="KST66644.1"/>
    <property type="molecule type" value="Genomic_DNA"/>
</dbReference>
<dbReference type="EMBL" id="LMTZ01000097">
    <property type="protein sequence ID" value="KST66323.1"/>
    <property type="molecule type" value="Genomic_DNA"/>
</dbReference>
<evidence type="ECO:0000313" key="1">
    <source>
        <dbReference type="EMBL" id="KST66323.1"/>
    </source>
</evidence>
<proteinExistence type="predicted"/>
<sequence length="254" mass="27749">MSQPLTIQELVIVVAAKNQNPSILNPDFLKYSGIVPAEWEFAGKPVFSNNFTRISFKNGVSIVGEPNRVIFAEPIADKTTATVSVAKIAQKYAQVLPNMDFQAIGINPRGFVAFTMEDAARNFITKHLLSEGAWKEEGEVPMQASLNLVYKLQDIPVALNITQAELRQKDKAIPIVIFSGNFSHQITGNNSEEKLSFITQTIENWFSDVTTFSNLVNNKFMAGVDSNIALTKIVQGIPEANPEGSDIFAVGAGA</sequence>
<gene>
    <name evidence="1" type="ORF">BC008_25450</name>
    <name evidence="2" type="ORF">BC008_25975</name>
</gene>
<evidence type="ECO:0000313" key="2">
    <source>
        <dbReference type="EMBL" id="KST66644.1"/>
    </source>
</evidence>
<dbReference type="RefSeq" id="WP_063800787.1">
    <property type="nucleotide sequence ID" value="NZ_LMTZ01000095.1"/>
</dbReference>